<comment type="caution">
    <text evidence="1">The sequence shown here is derived from an EMBL/GenBank/DDBJ whole genome shotgun (WGS) entry which is preliminary data.</text>
</comment>
<evidence type="ECO:0000313" key="2">
    <source>
        <dbReference type="Proteomes" id="UP000484255"/>
    </source>
</evidence>
<protein>
    <submittedName>
        <fullName evidence="1">Uncharacterized protein</fullName>
    </submittedName>
</protein>
<keyword evidence="2" id="KW-1185">Reference proteome</keyword>
<gene>
    <name evidence="1" type="ORF">G3A44_19485</name>
</gene>
<dbReference type="EMBL" id="JAAGOH010000034">
    <property type="protein sequence ID" value="NDY93378.1"/>
    <property type="molecule type" value="Genomic_DNA"/>
</dbReference>
<dbReference type="Pfam" id="PF20457">
    <property type="entry name" value="DUF6710"/>
    <property type="match status" value="1"/>
</dbReference>
<organism evidence="1 2">
    <name type="scientific">Ideonella livida</name>
    <dbReference type="NCBI Taxonomy" id="2707176"/>
    <lineage>
        <taxon>Bacteria</taxon>
        <taxon>Pseudomonadati</taxon>
        <taxon>Pseudomonadota</taxon>
        <taxon>Betaproteobacteria</taxon>
        <taxon>Burkholderiales</taxon>
        <taxon>Sphaerotilaceae</taxon>
        <taxon>Ideonella</taxon>
    </lineage>
</organism>
<dbReference type="RefSeq" id="WP_163459416.1">
    <property type="nucleotide sequence ID" value="NZ_JAAGOH010000034.1"/>
</dbReference>
<sequence>MFDQELLDVLRRLDSQLPDNKDAPERVPYPKLPMRRRLTKSQKWESLLWSIDSAQAHGTHALRGLAIALSQIISARALEDLVMDARQFHKSAGSASALLWDEALPVNAAGETRKSLTTKAARSLSVDLNDAIVFPAPWERWRLFKSLQNIGEKRAWGTWRQDSNHVGIAWKPWPIVWVYKGNHSTMAGLVRGGGRFKCQAAYDFSPVLKAVRTDGLNWFREDTGAVLGPVQSMPMAGIFEIGRRLLK</sequence>
<proteinExistence type="predicted"/>
<accession>A0A7C9TLS3</accession>
<evidence type="ECO:0000313" key="1">
    <source>
        <dbReference type="EMBL" id="NDY93378.1"/>
    </source>
</evidence>
<reference evidence="1 2" key="1">
    <citation type="submission" date="2020-02" db="EMBL/GenBank/DDBJ databases">
        <title>Ideonella bacterium strain TBM-1.</title>
        <authorList>
            <person name="Chen W.-M."/>
        </authorList>
    </citation>
    <scope>NUCLEOTIDE SEQUENCE [LARGE SCALE GENOMIC DNA]</scope>
    <source>
        <strain evidence="1 2">TBM-1</strain>
    </source>
</reference>
<dbReference type="AlphaFoldDB" id="A0A7C9TLS3"/>
<dbReference type="InterPro" id="IPR046556">
    <property type="entry name" value="DUF6710"/>
</dbReference>
<name>A0A7C9TLS3_9BURK</name>
<dbReference type="Proteomes" id="UP000484255">
    <property type="component" value="Unassembled WGS sequence"/>
</dbReference>